<dbReference type="SUPFAM" id="SSF53187">
    <property type="entry name" value="Zn-dependent exopeptidases"/>
    <property type="match status" value="1"/>
</dbReference>
<reference evidence="4" key="1">
    <citation type="submission" date="2019-08" db="EMBL/GenBank/DDBJ databases">
        <authorList>
            <person name="Kucharzyk K."/>
            <person name="Murdoch R.W."/>
            <person name="Higgins S."/>
            <person name="Loffler F."/>
        </authorList>
    </citation>
    <scope>NUCLEOTIDE SEQUENCE</scope>
</reference>
<evidence type="ECO:0000256" key="2">
    <source>
        <dbReference type="ARBA" id="ARBA00022801"/>
    </source>
</evidence>
<comment type="caution">
    <text evidence="4">The sequence shown here is derived from an EMBL/GenBank/DDBJ whole genome shotgun (WGS) entry which is preliminary data.</text>
</comment>
<dbReference type="GO" id="GO:0046872">
    <property type="term" value="F:metal ion binding"/>
    <property type="evidence" value="ECO:0007669"/>
    <property type="project" value="UniProtKB-KW"/>
</dbReference>
<dbReference type="EMBL" id="VSSQ01028463">
    <property type="protein sequence ID" value="MPM78192.1"/>
    <property type="molecule type" value="Genomic_DNA"/>
</dbReference>
<evidence type="ECO:0000313" key="4">
    <source>
        <dbReference type="EMBL" id="MPM78192.1"/>
    </source>
</evidence>
<dbReference type="EC" id="3.5.1.18" evidence="4"/>
<organism evidence="4">
    <name type="scientific">bioreactor metagenome</name>
    <dbReference type="NCBI Taxonomy" id="1076179"/>
    <lineage>
        <taxon>unclassified sequences</taxon>
        <taxon>metagenomes</taxon>
        <taxon>ecological metagenomes</taxon>
    </lineage>
</organism>
<dbReference type="InterPro" id="IPR011650">
    <property type="entry name" value="Peptidase_M20_dimer"/>
</dbReference>
<dbReference type="PANTHER" id="PTHR43808:SF32">
    <property type="entry name" value="ARGE_DAPE-RELATED DEACYLASE"/>
    <property type="match status" value="1"/>
</dbReference>
<protein>
    <submittedName>
        <fullName evidence="4">Putative succinyl-diaminopimelate desuccinylase</fullName>
        <ecNumber evidence="4">3.5.1.18</ecNumber>
    </submittedName>
</protein>
<dbReference type="Gene3D" id="3.40.630.10">
    <property type="entry name" value="Zn peptidases"/>
    <property type="match status" value="1"/>
</dbReference>
<dbReference type="Pfam" id="PF07687">
    <property type="entry name" value="M20_dimer"/>
    <property type="match status" value="1"/>
</dbReference>
<sequence length="380" mass="41288">MEYSAKTLTILQNLIRIRSCLPEGDELDVVKYIVSLFEPYGTAANIVRHGDNRASLVLSLKGDGNGAKRALMAHLDTVSPLEPRRWRHAPFAADFDGEKVYGCGASSSKGGVAAICAAALSLLEKKCPPFEDTLLCFTAGGDDDGMGARSLLEGGFLDGISEVIFADPTGLGIATAQKGAVWMKARVSGRRVHVLEAEKGIDALYWLLEFVRRIKGLLKEARPHFLLGGSTVYLTGVSTSEKEVCILPESACGNIDIRLIPSVDLAGFIKDTDRLIAEMTEEVPGLSIDYDILNARPPVGVSADSPIVRRIESICRREGIENARSGLGYFSDSSVIVKELGVPFVILGPGERVFDDRMDEYVYMSKVCAAQKIYEKYMSE</sequence>
<evidence type="ECO:0000259" key="3">
    <source>
        <dbReference type="Pfam" id="PF07687"/>
    </source>
</evidence>
<dbReference type="SUPFAM" id="SSF55031">
    <property type="entry name" value="Bacterial exopeptidase dimerisation domain"/>
    <property type="match status" value="1"/>
</dbReference>
<accession>A0A645CN44</accession>
<dbReference type="InterPro" id="IPR050072">
    <property type="entry name" value="Peptidase_M20A"/>
</dbReference>
<keyword evidence="1" id="KW-0479">Metal-binding</keyword>
<feature type="domain" description="Peptidase M20 dimerisation" evidence="3">
    <location>
        <begin position="175"/>
        <end position="279"/>
    </location>
</feature>
<dbReference type="GO" id="GO:0009014">
    <property type="term" value="F:succinyl-diaminopimelate desuccinylase activity"/>
    <property type="evidence" value="ECO:0007669"/>
    <property type="project" value="UniProtKB-EC"/>
</dbReference>
<dbReference type="PANTHER" id="PTHR43808">
    <property type="entry name" value="ACETYLORNITHINE DEACETYLASE"/>
    <property type="match status" value="1"/>
</dbReference>
<evidence type="ECO:0000256" key="1">
    <source>
        <dbReference type="ARBA" id="ARBA00022723"/>
    </source>
</evidence>
<dbReference type="InterPro" id="IPR002933">
    <property type="entry name" value="Peptidase_M20"/>
</dbReference>
<gene>
    <name evidence="4" type="primary">dapE_35</name>
    <name evidence="4" type="ORF">SDC9_125203</name>
</gene>
<proteinExistence type="predicted"/>
<dbReference type="Gene3D" id="3.30.70.360">
    <property type="match status" value="1"/>
</dbReference>
<dbReference type="AlphaFoldDB" id="A0A645CN44"/>
<dbReference type="Pfam" id="PF01546">
    <property type="entry name" value="Peptidase_M20"/>
    <property type="match status" value="1"/>
</dbReference>
<dbReference type="InterPro" id="IPR036264">
    <property type="entry name" value="Bact_exopeptidase_dim_dom"/>
</dbReference>
<name>A0A645CN44_9ZZZZ</name>
<keyword evidence="2 4" id="KW-0378">Hydrolase</keyword>